<name>A0A844T0R2_9BRAD</name>
<protein>
    <submittedName>
        <fullName evidence="1">DUF1810 family protein</fullName>
    </submittedName>
</protein>
<accession>A0A844T0R2</accession>
<keyword evidence="2" id="KW-1185">Reference proteome</keyword>
<dbReference type="Proteomes" id="UP000436468">
    <property type="component" value="Unassembled WGS sequence"/>
</dbReference>
<sequence length="175" mass="19513">MSDPFELQRFVDAQEPVYRRVVQKLSRGRKTSHWMWFIFPQMAGLGFSTMAQRFPIGSHAEAAAYLRHEVLGPRLTECTRLVLAASDRSITEILGSPDDLKFRSSMTLFDAVSTQTIFGEAIAAFYKDGRIPRGCRSLSEARLVAPTKPLAFQACGLLSWMPTEDPPVRSSTNAA</sequence>
<proteinExistence type="predicted"/>
<dbReference type="InterPro" id="IPR014937">
    <property type="entry name" value="DUF1810"/>
</dbReference>
<dbReference type="RefSeq" id="WP_094194051.1">
    <property type="nucleotide sequence ID" value="NZ_WQNF01000063.1"/>
</dbReference>
<dbReference type="AlphaFoldDB" id="A0A844T0R2"/>
<dbReference type="Pfam" id="PF08837">
    <property type="entry name" value="DUF1810"/>
    <property type="match status" value="1"/>
</dbReference>
<comment type="caution">
    <text evidence="1">The sequence shown here is derived from an EMBL/GenBank/DDBJ whole genome shotgun (WGS) entry which is preliminary data.</text>
</comment>
<organism evidence="1 2">
    <name type="scientific">Bradyrhizobium pachyrhizi</name>
    <dbReference type="NCBI Taxonomy" id="280333"/>
    <lineage>
        <taxon>Bacteria</taxon>
        <taxon>Pseudomonadati</taxon>
        <taxon>Pseudomonadota</taxon>
        <taxon>Alphaproteobacteria</taxon>
        <taxon>Hyphomicrobiales</taxon>
        <taxon>Nitrobacteraceae</taxon>
        <taxon>Bradyrhizobium</taxon>
    </lineage>
</organism>
<gene>
    <name evidence="1" type="ORF">GPL21_39850</name>
</gene>
<dbReference type="EMBL" id="WQNF01000063">
    <property type="protein sequence ID" value="MVT71195.1"/>
    <property type="molecule type" value="Genomic_DNA"/>
</dbReference>
<evidence type="ECO:0000313" key="2">
    <source>
        <dbReference type="Proteomes" id="UP000436468"/>
    </source>
</evidence>
<evidence type="ECO:0000313" key="1">
    <source>
        <dbReference type="EMBL" id="MVT71195.1"/>
    </source>
</evidence>
<dbReference type="SUPFAM" id="SSF140736">
    <property type="entry name" value="Rv1873-like"/>
    <property type="match status" value="1"/>
</dbReference>
<dbReference type="InterPro" id="IPR036287">
    <property type="entry name" value="Rv1873-like_sf"/>
</dbReference>
<dbReference type="Gene3D" id="1.25.40.380">
    <property type="entry name" value="Protein of unknown function DUF1810"/>
    <property type="match status" value="1"/>
</dbReference>
<reference evidence="1 2" key="1">
    <citation type="submission" date="2019-12" db="EMBL/GenBank/DDBJ databases">
        <title>Draft genome sequences Bradyrhizobium cajani AMBPC1010, Bradyrhizobium pachyrhizi AMBPC1040 and Bradyrhizobium yuanmingense ALSPC3051, three plant growth promoting strains isolated from nodules of Cajanus cajan L. in Dominican Republic.</title>
        <authorList>
            <person name="Flores-Felix J.D."/>
            <person name="Araujo J."/>
            <person name="Diaz-Alcantara C."/>
            <person name="Gonzalez-Andres F."/>
            <person name="Velazquez E."/>
        </authorList>
    </citation>
    <scope>NUCLEOTIDE SEQUENCE [LARGE SCALE GENOMIC DNA]</scope>
    <source>
        <strain evidence="1 2">1040</strain>
    </source>
</reference>